<comment type="similarity">
    <text evidence="2">Belongs to the bacterial solute-binding protein 5 family.</text>
</comment>
<dbReference type="PANTHER" id="PTHR30290:SF38">
    <property type="entry name" value="D,D-DIPEPTIDE-BINDING PERIPLASMIC PROTEIN DDPA-RELATED"/>
    <property type="match status" value="1"/>
</dbReference>
<feature type="signal peptide" evidence="4">
    <location>
        <begin position="1"/>
        <end position="20"/>
    </location>
</feature>
<dbReference type="Gene3D" id="3.10.105.10">
    <property type="entry name" value="Dipeptide-binding Protein, Domain 3"/>
    <property type="match status" value="1"/>
</dbReference>
<feature type="chain" id="PRO_5018209308" evidence="4">
    <location>
        <begin position="21"/>
        <end position="505"/>
    </location>
</feature>
<evidence type="ECO:0000313" key="6">
    <source>
        <dbReference type="EMBL" id="ROP83543.1"/>
    </source>
</evidence>
<sequence>MKRLITLAFAASMLAGPMLAGHAGAQTTLRIGLAEDPDVMDPTTARTFVGRIVFSSICDKLLDIDKDQKLIPQLATEWAWSDDQKQLTMKLRPNVKFHDGEPMDAAAVKYSLERHLNFPGSRRKGEISQITAITVVDPLTVRIDLSVPFAPLLAQFTDRAGMIMSPKAAQAMGDKFGSAPVCAGPYKWVERVQQDRIVVERFADYWDKANIHFDRIVYQPVIDATVRLANLQSGQLDLVERVAATDVEAVKKNNRLRLVQATELGYLGLSFNIANGDRAKTPLGQDPRVRRAIELAIDRDILNQVAFEGLFKAGNQWVSPESPWYVKSMPAPKRDVTRAKQLLKEAGVPNLSFTANLPSGSENAQVAQIIQAMLQEAGIDMKLRTVEFATSLQMAAKGDFEAYFIGWSGRVDPDGNIWTFNSCEAAQNDGRYCNPEMDRWLKEARSTNDRERRMAAYEQAMKIHQADMPRVYLYHRTWFYGLSTKLQGFQAPPDGLVRVQGLKAG</sequence>
<evidence type="ECO:0000313" key="7">
    <source>
        <dbReference type="Proteomes" id="UP000278222"/>
    </source>
</evidence>
<gene>
    <name evidence="6" type="ORF">EDC65_4191</name>
</gene>
<dbReference type="GO" id="GO:0030288">
    <property type="term" value="C:outer membrane-bounded periplasmic space"/>
    <property type="evidence" value="ECO:0007669"/>
    <property type="project" value="UniProtKB-ARBA"/>
</dbReference>
<dbReference type="PANTHER" id="PTHR30290">
    <property type="entry name" value="PERIPLASMIC BINDING COMPONENT OF ABC TRANSPORTER"/>
    <property type="match status" value="1"/>
</dbReference>
<dbReference type="Proteomes" id="UP000278222">
    <property type="component" value="Unassembled WGS sequence"/>
</dbReference>
<protein>
    <submittedName>
        <fullName evidence="6">Peptide/nickel transport system substrate-binding protein</fullName>
    </submittedName>
</protein>
<dbReference type="PIRSF" id="PIRSF002741">
    <property type="entry name" value="MppA"/>
    <property type="match status" value="1"/>
</dbReference>
<dbReference type="GO" id="GO:0015833">
    <property type="term" value="P:peptide transport"/>
    <property type="evidence" value="ECO:0007669"/>
    <property type="project" value="TreeGrafter"/>
</dbReference>
<evidence type="ECO:0000256" key="3">
    <source>
        <dbReference type="ARBA" id="ARBA00022729"/>
    </source>
</evidence>
<proteinExistence type="inferred from homology"/>
<dbReference type="OrthoDB" id="9803988at2"/>
<keyword evidence="3 4" id="KW-0732">Signal</keyword>
<keyword evidence="7" id="KW-1185">Reference proteome</keyword>
<dbReference type="EMBL" id="RJKX01000016">
    <property type="protein sequence ID" value="ROP83543.1"/>
    <property type="molecule type" value="Genomic_DNA"/>
</dbReference>
<dbReference type="Pfam" id="PF00496">
    <property type="entry name" value="SBP_bac_5"/>
    <property type="match status" value="1"/>
</dbReference>
<evidence type="ECO:0000256" key="1">
    <source>
        <dbReference type="ARBA" id="ARBA00004418"/>
    </source>
</evidence>
<reference evidence="6 7" key="1">
    <citation type="submission" date="2018-11" db="EMBL/GenBank/DDBJ databases">
        <title>Genomic Encyclopedia of Type Strains, Phase IV (KMG-IV): sequencing the most valuable type-strain genomes for metagenomic binning, comparative biology and taxonomic classification.</title>
        <authorList>
            <person name="Goeker M."/>
        </authorList>
    </citation>
    <scope>NUCLEOTIDE SEQUENCE [LARGE SCALE GENOMIC DNA]</scope>
    <source>
        <strain evidence="6 7">DSM 5900</strain>
    </source>
</reference>
<evidence type="ECO:0000259" key="5">
    <source>
        <dbReference type="Pfam" id="PF00496"/>
    </source>
</evidence>
<dbReference type="SUPFAM" id="SSF53850">
    <property type="entry name" value="Periplasmic binding protein-like II"/>
    <property type="match status" value="1"/>
</dbReference>
<dbReference type="CDD" id="cd08511">
    <property type="entry name" value="PBP2_NikA_DppA_OppA_like_5"/>
    <property type="match status" value="1"/>
</dbReference>
<dbReference type="InterPro" id="IPR039424">
    <property type="entry name" value="SBP_5"/>
</dbReference>
<dbReference type="AlphaFoldDB" id="A0A3N1KP87"/>
<accession>A0A3N1KP87</accession>
<evidence type="ECO:0000256" key="4">
    <source>
        <dbReference type="SAM" id="SignalP"/>
    </source>
</evidence>
<comment type="caution">
    <text evidence="6">The sequence shown here is derived from an EMBL/GenBank/DDBJ whole genome shotgun (WGS) entry which is preliminary data.</text>
</comment>
<dbReference type="RefSeq" id="WP_123693205.1">
    <property type="nucleotide sequence ID" value="NZ_AP019700.1"/>
</dbReference>
<dbReference type="InterPro" id="IPR030678">
    <property type="entry name" value="Peptide/Ni-bd"/>
</dbReference>
<evidence type="ECO:0000256" key="2">
    <source>
        <dbReference type="ARBA" id="ARBA00005695"/>
    </source>
</evidence>
<comment type="subcellular location">
    <subcellularLocation>
        <location evidence="1">Periplasm</location>
    </subcellularLocation>
</comment>
<organism evidence="6 7">
    <name type="scientific">Stella humosa</name>
    <dbReference type="NCBI Taxonomy" id="94"/>
    <lineage>
        <taxon>Bacteria</taxon>
        <taxon>Pseudomonadati</taxon>
        <taxon>Pseudomonadota</taxon>
        <taxon>Alphaproteobacteria</taxon>
        <taxon>Rhodospirillales</taxon>
        <taxon>Stellaceae</taxon>
        <taxon>Stella</taxon>
    </lineage>
</organism>
<name>A0A3N1KP87_9PROT</name>
<feature type="domain" description="Solute-binding protein family 5" evidence="5">
    <location>
        <begin position="69"/>
        <end position="426"/>
    </location>
</feature>
<dbReference type="GO" id="GO:1904680">
    <property type="term" value="F:peptide transmembrane transporter activity"/>
    <property type="evidence" value="ECO:0007669"/>
    <property type="project" value="TreeGrafter"/>
</dbReference>
<dbReference type="Gene3D" id="3.90.76.10">
    <property type="entry name" value="Dipeptide-binding Protein, Domain 1"/>
    <property type="match status" value="1"/>
</dbReference>
<dbReference type="Gene3D" id="3.40.190.10">
    <property type="entry name" value="Periplasmic binding protein-like II"/>
    <property type="match status" value="1"/>
</dbReference>
<dbReference type="InterPro" id="IPR000914">
    <property type="entry name" value="SBP_5_dom"/>
</dbReference>
<dbReference type="GO" id="GO:0043190">
    <property type="term" value="C:ATP-binding cassette (ABC) transporter complex"/>
    <property type="evidence" value="ECO:0007669"/>
    <property type="project" value="InterPro"/>
</dbReference>